<reference evidence="4" key="1">
    <citation type="submission" date="2018-11" db="EMBL/GenBank/DDBJ databases">
        <authorList>
            <consortium name="Genoscope - CEA"/>
            <person name="William W."/>
        </authorList>
    </citation>
    <scope>NUCLEOTIDE SEQUENCE</scope>
</reference>
<evidence type="ECO:0000313" key="3">
    <source>
        <dbReference type="EMBL" id="CAG7903520.1"/>
    </source>
</evidence>
<evidence type="ECO:0000313" key="4">
    <source>
        <dbReference type="EMBL" id="VDD00582.1"/>
    </source>
</evidence>
<evidence type="ECO:0000256" key="1">
    <source>
        <dbReference type="SAM" id="MobiDB-lite"/>
    </source>
</evidence>
<name>A0A3P6BWA8_BRACM</name>
<dbReference type="PANTHER" id="PTHR33429">
    <property type="entry name" value="OS02G0708000 PROTEIN-RELATED"/>
    <property type="match status" value="1"/>
</dbReference>
<organism evidence="4">
    <name type="scientific">Brassica campestris</name>
    <name type="common">Field mustard</name>
    <dbReference type="NCBI Taxonomy" id="3711"/>
    <lineage>
        <taxon>Eukaryota</taxon>
        <taxon>Viridiplantae</taxon>
        <taxon>Streptophyta</taxon>
        <taxon>Embryophyta</taxon>
        <taxon>Tracheophyta</taxon>
        <taxon>Spermatophyta</taxon>
        <taxon>Magnoliopsida</taxon>
        <taxon>eudicotyledons</taxon>
        <taxon>Gunneridae</taxon>
        <taxon>Pentapetalae</taxon>
        <taxon>rosids</taxon>
        <taxon>malvids</taxon>
        <taxon>Brassicales</taxon>
        <taxon>Brassicaceae</taxon>
        <taxon>Brassiceae</taxon>
        <taxon>Brassica</taxon>
    </lineage>
</organism>
<dbReference type="PANTHER" id="PTHR33429:SF23">
    <property type="entry name" value="OS02G0709350 PROTEIN"/>
    <property type="match status" value="1"/>
</dbReference>
<keyword evidence="2" id="KW-1133">Transmembrane helix</keyword>
<feature type="compositionally biased region" description="Low complexity" evidence="1">
    <location>
        <begin position="1"/>
        <end position="24"/>
    </location>
</feature>
<evidence type="ECO:0008006" key="5">
    <source>
        <dbReference type="Google" id="ProtNLM"/>
    </source>
</evidence>
<feature type="region of interest" description="Disordered" evidence="1">
    <location>
        <begin position="1"/>
        <end position="29"/>
    </location>
</feature>
<dbReference type="Proteomes" id="UP000694005">
    <property type="component" value="Chromosome A07"/>
</dbReference>
<sequence>MAMTSTSSSTSLLYPSQQQPQQPLGSNEIEPTATNANLRAKKPNRTEKPTLPTPIIYGPNHYSTGSIGPFFAVISVLVVLAVLSCFLGWICAHRRQRTALVAEANPLEMISSGGLLWWVRPKWKRCLDRDVEAAAKVADCFWQRNAKRW</sequence>
<gene>
    <name evidence="4" type="ORF">BRAA07T30596Z</name>
    <name evidence="3" type="ORF">BRAPAZ1V2_A07P31640.2</name>
</gene>
<protein>
    <recommendedName>
        <fullName evidence="5">Transmembrane protein</fullName>
    </recommendedName>
</protein>
<dbReference type="EMBL" id="LR031574">
    <property type="protein sequence ID" value="VDD00582.1"/>
    <property type="molecule type" value="Genomic_DNA"/>
</dbReference>
<feature type="transmembrane region" description="Helical" evidence="2">
    <location>
        <begin position="67"/>
        <end position="90"/>
    </location>
</feature>
<keyword evidence="2" id="KW-0812">Transmembrane</keyword>
<evidence type="ECO:0000256" key="2">
    <source>
        <dbReference type="SAM" id="Phobius"/>
    </source>
</evidence>
<keyword evidence="2" id="KW-0472">Membrane</keyword>
<proteinExistence type="predicted"/>
<feature type="region of interest" description="Disordered" evidence="1">
    <location>
        <begin position="34"/>
        <end position="53"/>
    </location>
</feature>
<dbReference type="EMBL" id="LS974623">
    <property type="protein sequence ID" value="CAG7903520.1"/>
    <property type="molecule type" value="Genomic_DNA"/>
</dbReference>
<dbReference type="AlphaFoldDB" id="A0A3P6BWA8"/>
<accession>A0A3P6BWA8</accession>
<dbReference type="Gramene" id="A07p31640.2_BraZ1">
    <property type="protein sequence ID" value="A07p31640.2_BraZ1.CDS"/>
    <property type="gene ID" value="A07g31640.2_BraZ1"/>
</dbReference>